<comment type="caution">
    <text evidence="2">The sequence shown here is derived from an EMBL/GenBank/DDBJ whole genome shotgun (WGS) entry which is preliminary data.</text>
</comment>
<protein>
    <recommendedName>
        <fullName evidence="1">Myb/SANT-like domain-containing protein</fullName>
    </recommendedName>
</protein>
<evidence type="ECO:0000259" key="1">
    <source>
        <dbReference type="Pfam" id="PF12776"/>
    </source>
</evidence>
<dbReference type="PANTHER" id="PTHR47584:SF17">
    <property type="entry name" value="MYB_SANT-LIKE DNA-BINDING DOMAIN PROTEIN"/>
    <property type="match status" value="1"/>
</dbReference>
<dbReference type="InterPro" id="IPR024752">
    <property type="entry name" value="Myb/SANT-like_dom"/>
</dbReference>
<evidence type="ECO:0000313" key="3">
    <source>
        <dbReference type="Proteomes" id="UP000594638"/>
    </source>
</evidence>
<dbReference type="Pfam" id="PF12776">
    <property type="entry name" value="Myb_DNA-bind_3"/>
    <property type="match status" value="1"/>
</dbReference>
<dbReference type="OrthoDB" id="693912at2759"/>
<dbReference type="InterPro" id="IPR045026">
    <property type="entry name" value="LIMYB"/>
</dbReference>
<sequence>MRNIFTDLHDTKSEHHAGCIIEPYPKNKSEARKCAIWEPLEQKIFMSTAEHVTAEGHHRGKCFSSTWWERLRELFNKNAGKDWTISQLKNHWGAMHTNNRLLFKLLQCTGIACSLSTGRRINAQEWWWKQKIKENPQYGKFKDNDNMKSTINIAVCLEVVVTP</sequence>
<dbReference type="Gramene" id="OE9A004627T1">
    <property type="protein sequence ID" value="OE9A004627C1"/>
    <property type="gene ID" value="OE9A004627"/>
</dbReference>
<proteinExistence type="predicted"/>
<organism evidence="2 3">
    <name type="scientific">Olea europaea subsp. europaea</name>
    <dbReference type="NCBI Taxonomy" id="158383"/>
    <lineage>
        <taxon>Eukaryota</taxon>
        <taxon>Viridiplantae</taxon>
        <taxon>Streptophyta</taxon>
        <taxon>Embryophyta</taxon>
        <taxon>Tracheophyta</taxon>
        <taxon>Spermatophyta</taxon>
        <taxon>Magnoliopsida</taxon>
        <taxon>eudicotyledons</taxon>
        <taxon>Gunneridae</taxon>
        <taxon>Pentapetalae</taxon>
        <taxon>asterids</taxon>
        <taxon>lamiids</taxon>
        <taxon>Lamiales</taxon>
        <taxon>Oleaceae</taxon>
        <taxon>Oleeae</taxon>
        <taxon>Olea</taxon>
    </lineage>
</organism>
<reference evidence="2 3" key="1">
    <citation type="submission" date="2019-12" db="EMBL/GenBank/DDBJ databases">
        <authorList>
            <person name="Alioto T."/>
            <person name="Alioto T."/>
            <person name="Gomez Garrido J."/>
        </authorList>
    </citation>
    <scope>NUCLEOTIDE SEQUENCE [LARGE SCALE GENOMIC DNA]</scope>
</reference>
<feature type="domain" description="Myb/SANT-like" evidence="1">
    <location>
        <begin position="37"/>
        <end position="130"/>
    </location>
</feature>
<dbReference type="PANTHER" id="PTHR47584">
    <property type="match status" value="1"/>
</dbReference>
<dbReference type="Proteomes" id="UP000594638">
    <property type="component" value="Unassembled WGS sequence"/>
</dbReference>
<dbReference type="AlphaFoldDB" id="A0A8S0PBZ1"/>
<accession>A0A8S0PBZ1</accession>
<evidence type="ECO:0000313" key="2">
    <source>
        <dbReference type="EMBL" id="CAA2934829.1"/>
    </source>
</evidence>
<keyword evidence="3" id="KW-1185">Reference proteome</keyword>
<gene>
    <name evidence="2" type="ORF">OLEA9_A004627</name>
</gene>
<name>A0A8S0PBZ1_OLEEU</name>
<dbReference type="EMBL" id="CACTIH010000019">
    <property type="protein sequence ID" value="CAA2934829.1"/>
    <property type="molecule type" value="Genomic_DNA"/>
</dbReference>